<dbReference type="Proteomes" id="UP001169063">
    <property type="component" value="Unassembled WGS sequence"/>
</dbReference>
<dbReference type="Pfam" id="PF13661">
    <property type="entry name" value="2OG-FeII_Oxy_4"/>
    <property type="match status" value="1"/>
</dbReference>
<dbReference type="RefSeq" id="WP_302108360.1">
    <property type="nucleotide sequence ID" value="NZ_JAUKTR010000001.1"/>
</dbReference>
<proteinExistence type="predicted"/>
<gene>
    <name evidence="5" type="ORF">Q0812_00650</name>
</gene>
<organism evidence="5 6">
    <name type="scientific">Peiella sedimenti</name>
    <dbReference type="NCBI Taxonomy" id="3061083"/>
    <lineage>
        <taxon>Bacteria</taxon>
        <taxon>Pseudomonadati</taxon>
        <taxon>Pseudomonadota</taxon>
        <taxon>Alphaproteobacteria</taxon>
        <taxon>Caulobacterales</taxon>
        <taxon>Caulobacteraceae</taxon>
        <taxon>Peiella</taxon>
    </lineage>
</organism>
<protein>
    <submittedName>
        <fullName evidence="5">2OG-Fe(II) oxygenase family protein</fullName>
    </submittedName>
</protein>
<dbReference type="PANTHER" id="PTHR12117:SF0">
    <property type="entry name" value="PROLYL 3-HYDROXYLASE OGFOD1"/>
    <property type="match status" value="1"/>
</dbReference>
<feature type="domain" description="Prolyl 4-hydroxylase alpha subunit" evidence="4">
    <location>
        <begin position="48"/>
        <end position="233"/>
    </location>
</feature>
<evidence type="ECO:0000256" key="1">
    <source>
        <dbReference type="ARBA" id="ARBA00001961"/>
    </source>
</evidence>
<comment type="caution">
    <text evidence="5">The sequence shown here is derived from an EMBL/GenBank/DDBJ whole genome shotgun (WGS) entry which is preliminary data.</text>
</comment>
<dbReference type="PANTHER" id="PTHR12117">
    <property type="entry name" value="HISTONE ACETYLTRANSFERASE COMPLEX"/>
    <property type="match status" value="1"/>
</dbReference>
<name>A0ABT8SHD4_9CAUL</name>
<accession>A0ABT8SHD4</accession>
<evidence type="ECO:0000256" key="2">
    <source>
        <dbReference type="ARBA" id="ARBA00022964"/>
    </source>
</evidence>
<keyword evidence="3" id="KW-0560">Oxidoreductase</keyword>
<reference evidence="5" key="1">
    <citation type="submission" date="2023-07" db="EMBL/GenBank/DDBJ databases">
        <title>Brevundimonas soil sp. nov., isolated from the soil of chemical plant.</title>
        <authorList>
            <person name="Wu N."/>
        </authorList>
    </citation>
    <scope>NUCLEOTIDE SEQUENCE</scope>
    <source>
        <strain evidence="5">XZ-24</strain>
    </source>
</reference>
<keyword evidence="6" id="KW-1185">Reference proteome</keyword>
<evidence type="ECO:0000256" key="3">
    <source>
        <dbReference type="ARBA" id="ARBA00023002"/>
    </source>
</evidence>
<keyword evidence="2" id="KW-0223">Dioxygenase</keyword>
<dbReference type="InterPro" id="IPR039558">
    <property type="entry name" value="TPA1/OFD1_N"/>
</dbReference>
<evidence type="ECO:0000313" key="6">
    <source>
        <dbReference type="Proteomes" id="UP001169063"/>
    </source>
</evidence>
<dbReference type="EMBL" id="JAUKTR010000001">
    <property type="protein sequence ID" value="MDO1557934.1"/>
    <property type="molecule type" value="Genomic_DNA"/>
</dbReference>
<dbReference type="InterPro" id="IPR051842">
    <property type="entry name" value="uS12_prolyl_hydroxylase"/>
</dbReference>
<comment type="cofactor">
    <cofactor evidence="1">
        <name>L-ascorbate</name>
        <dbReference type="ChEBI" id="CHEBI:38290"/>
    </cofactor>
</comment>
<dbReference type="SMART" id="SM00702">
    <property type="entry name" value="P4Hc"/>
    <property type="match status" value="1"/>
</dbReference>
<evidence type="ECO:0000313" key="5">
    <source>
        <dbReference type="EMBL" id="MDO1557934.1"/>
    </source>
</evidence>
<evidence type="ECO:0000259" key="4">
    <source>
        <dbReference type="SMART" id="SM00702"/>
    </source>
</evidence>
<dbReference type="InterPro" id="IPR006620">
    <property type="entry name" value="Pro_4_hyd_alph"/>
</dbReference>
<sequence>MFKVDPGLNPHELAPVFRRFGRMHIPGILDAPSAQRLGQGLLTAQGWSRAVHVDEGRDVDFADFDEATDEERAAVEAATYAAARDEFRYMFDTIRLSEPPEGAPPVDPLLEAAAAFLRGPEFLAFIRALTGDERPVYADAMATRYLPGHFLTAHDDRADHLDRLYAYVLNLTPRWRADWGGVLLFLDEEDHVEEGYVPVFNSLNIFRVPQRHAVSLVAPFAGGPRLAITGWIRARPPQD</sequence>
<dbReference type="Gene3D" id="2.60.120.620">
    <property type="entry name" value="q2cbj1_9rhob like domain"/>
    <property type="match status" value="1"/>
</dbReference>